<gene>
    <name evidence="2" type="ORF">N186_05300</name>
</gene>
<keyword evidence="3" id="KW-1185">Reference proteome</keyword>
<evidence type="ECO:0000313" key="3">
    <source>
        <dbReference type="Proteomes" id="UP000015543"/>
    </source>
</evidence>
<sequence>MIIKYYVARTMKFIFVGMTRFFVMMTLGRTDM</sequence>
<evidence type="ECO:0000256" key="1">
    <source>
        <dbReference type="SAM" id="Phobius"/>
    </source>
</evidence>
<feature type="transmembrane region" description="Helical" evidence="1">
    <location>
        <begin position="6"/>
        <end position="27"/>
    </location>
</feature>
<organism evidence="2 3">
    <name type="scientific">Thermofilum adornatum</name>
    <dbReference type="NCBI Taxonomy" id="1365176"/>
    <lineage>
        <taxon>Archaea</taxon>
        <taxon>Thermoproteota</taxon>
        <taxon>Thermoprotei</taxon>
        <taxon>Thermofilales</taxon>
        <taxon>Thermofilaceae</taxon>
        <taxon>Thermofilum</taxon>
    </lineage>
</organism>
<keyword evidence="1" id="KW-0472">Membrane</keyword>
<evidence type="ECO:0000313" key="2">
    <source>
        <dbReference type="EMBL" id="AGT35406.1"/>
    </source>
</evidence>
<name>S5ZLA9_9CREN</name>
<dbReference type="HOGENOM" id="CLU_3387536_0_0_2"/>
<dbReference type="Proteomes" id="UP000015543">
    <property type="component" value="Chromosome"/>
</dbReference>
<reference evidence="2 3" key="1">
    <citation type="journal article" date="2013" name="Genome Announc.">
        <title>Complete Genomic Sequence of 'Thermofilum adornatus' Strain 1910bT, a Hyperthermophilic Anaerobic Organotrophic Crenarchaeon.</title>
        <authorList>
            <person name="Dominova I.N."/>
            <person name="Kublanov I.V."/>
            <person name="Podosokorskaya O.A."/>
            <person name="Derbikova K.S."/>
            <person name="Patrushev M.V."/>
            <person name="Toshchakov S.V."/>
        </authorList>
    </citation>
    <scope>NUCLEOTIDE SEQUENCE [LARGE SCALE GENOMIC DNA]</scope>
    <source>
        <strain evidence="3">1910b</strain>
    </source>
</reference>
<accession>S5ZLA9</accession>
<proteinExistence type="predicted"/>
<keyword evidence="1" id="KW-1133">Transmembrane helix</keyword>
<dbReference type="KEGG" id="thb:N186_05300"/>
<dbReference type="EMBL" id="CP006646">
    <property type="protein sequence ID" value="AGT35406.1"/>
    <property type="molecule type" value="Genomic_DNA"/>
</dbReference>
<dbReference type="AlphaFoldDB" id="S5ZLA9"/>
<keyword evidence="1" id="KW-0812">Transmembrane</keyword>
<protein>
    <submittedName>
        <fullName evidence="2">Uncharacterized protein</fullName>
    </submittedName>
</protein>